<dbReference type="InterPro" id="IPR002698">
    <property type="entry name" value="FTHF_cligase"/>
</dbReference>
<dbReference type="Gene3D" id="3.40.50.10420">
    <property type="entry name" value="NagB/RpiA/CoA transferase-like"/>
    <property type="match status" value="1"/>
</dbReference>
<feature type="compositionally biased region" description="Low complexity" evidence="5">
    <location>
        <begin position="34"/>
        <end position="54"/>
    </location>
</feature>
<reference evidence="6 7" key="1">
    <citation type="submission" date="2018-12" db="EMBL/GenBank/DDBJ databases">
        <authorList>
            <person name="Yu L."/>
        </authorList>
    </citation>
    <scope>NUCLEOTIDE SEQUENCE [LARGE SCALE GENOMIC DNA]</scope>
    <source>
        <strain evidence="6 7">HAW-EB5</strain>
    </source>
</reference>
<dbReference type="SUPFAM" id="SSF100950">
    <property type="entry name" value="NagB/RpiA/CoA transferase-like"/>
    <property type="match status" value="1"/>
</dbReference>
<organism evidence="6 7">
    <name type="scientific">Shewanella atlantica</name>
    <dbReference type="NCBI Taxonomy" id="271099"/>
    <lineage>
        <taxon>Bacteria</taxon>
        <taxon>Pseudomonadati</taxon>
        <taxon>Pseudomonadota</taxon>
        <taxon>Gammaproteobacteria</taxon>
        <taxon>Alteromonadales</taxon>
        <taxon>Shewanellaceae</taxon>
        <taxon>Shewanella</taxon>
    </lineage>
</organism>
<keyword evidence="6" id="KW-0436">Ligase</keyword>
<dbReference type="EMBL" id="RXNV01000012">
    <property type="protein sequence ID" value="RTR28541.1"/>
    <property type="molecule type" value="Genomic_DNA"/>
</dbReference>
<dbReference type="GO" id="GO:0046872">
    <property type="term" value="F:metal ion binding"/>
    <property type="evidence" value="ECO:0007669"/>
    <property type="project" value="UniProtKB-KW"/>
</dbReference>
<keyword evidence="7" id="KW-1185">Reference proteome</keyword>
<keyword evidence="4" id="KW-0460">Magnesium</keyword>
<evidence type="ECO:0000313" key="6">
    <source>
        <dbReference type="EMBL" id="RTR28541.1"/>
    </source>
</evidence>
<feature type="region of interest" description="Disordered" evidence="5">
    <location>
        <begin position="25"/>
        <end position="54"/>
    </location>
</feature>
<dbReference type="Pfam" id="PF01812">
    <property type="entry name" value="5-FTHF_cyc-lig"/>
    <property type="match status" value="1"/>
</dbReference>
<dbReference type="InterPro" id="IPR024185">
    <property type="entry name" value="FTHF_cligase-like_sf"/>
</dbReference>
<dbReference type="NCBIfam" id="TIGR02727">
    <property type="entry name" value="MTHFS_bact"/>
    <property type="match status" value="1"/>
</dbReference>
<dbReference type="AlphaFoldDB" id="A0A3S0IAX7"/>
<comment type="catalytic activity">
    <reaction evidence="4">
        <text>(6S)-5-formyl-5,6,7,8-tetrahydrofolate + ATP = (6R)-5,10-methenyltetrahydrofolate + ADP + phosphate</text>
        <dbReference type="Rhea" id="RHEA:10488"/>
        <dbReference type="ChEBI" id="CHEBI:30616"/>
        <dbReference type="ChEBI" id="CHEBI:43474"/>
        <dbReference type="ChEBI" id="CHEBI:57455"/>
        <dbReference type="ChEBI" id="CHEBI:57457"/>
        <dbReference type="ChEBI" id="CHEBI:456216"/>
        <dbReference type="EC" id="6.3.3.2"/>
    </reaction>
</comment>
<evidence type="ECO:0000256" key="5">
    <source>
        <dbReference type="SAM" id="MobiDB-lite"/>
    </source>
</evidence>
<dbReference type="OrthoDB" id="9801938at2"/>
<dbReference type="EC" id="6.3.3.2" evidence="4"/>
<dbReference type="PANTHER" id="PTHR23407:SF1">
    <property type="entry name" value="5-FORMYLTETRAHYDROFOLATE CYCLO-LIGASE"/>
    <property type="match status" value="1"/>
</dbReference>
<keyword evidence="3 4" id="KW-0067">ATP-binding</keyword>
<dbReference type="InterPro" id="IPR037171">
    <property type="entry name" value="NagB/RpiA_transferase-like"/>
</dbReference>
<keyword evidence="4" id="KW-0479">Metal-binding</keyword>
<evidence type="ECO:0000313" key="7">
    <source>
        <dbReference type="Proteomes" id="UP000282060"/>
    </source>
</evidence>
<dbReference type="PANTHER" id="PTHR23407">
    <property type="entry name" value="ATPASE INHIBITOR/5-FORMYLTETRAHYDROFOLATE CYCLO-LIGASE"/>
    <property type="match status" value="1"/>
</dbReference>
<proteinExistence type="inferred from homology"/>
<comment type="cofactor">
    <cofactor evidence="4">
        <name>Mg(2+)</name>
        <dbReference type="ChEBI" id="CHEBI:18420"/>
    </cofactor>
</comment>
<keyword evidence="2 4" id="KW-0547">Nucleotide-binding</keyword>
<evidence type="ECO:0000256" key="2">
    <source>
        <dbReference type="ARBA" id="ARBA00022741"/>
    </source>
</evidence>
<name>A0A3S0IAX7_9GAMM</name>
<evidence type="ECO:0000256" key="4">
    <source>
        <dbReference type="RuleBase" id="RU361279"/>
    </source>
</evidence>
<dbReference type="Proteomes" id="UP000282060">
    <property type="component" value="Unassembled WGS sequence"/>
</dbReference>
<sequence length="243" mass="27088">MSGFFRRYTGKRDTQVKTPKEYQILKPQLSSGQSAGTKTNTTANATSNTKAQATRKALRAQVRDARRGISDKEQHSFAATATKLMLDEITKLEAKHVAIYLTNDGELCTQPLIHALWKQGVNLYLPHLHPFSKGNLLFFAYTPETTLVQNSLKIPEPKLDITKMMLVHQLDVVVTPLVAFDSAGGRIGMGGGFYDRTLANWQKIGKPYPIGFAHDCQQVEALPIEHWDVPLPVMVTPTRVLVF</sequence>
<dbReference type="GO" id="GO:0035999">
    <property type="term" value="P:tetrahydrofolate interconversion"/>
    <property type="evidence" value="ECO:0007669"/>
    <property type="project" value="TreeGrafter"/>
</dbReference>
<accession>A0A3S0IAX7</accession>
<dbReference type="GO" id="GO:0005524">
    <property type="term" value="F:ATP binding"/>
    <property type="evidence" value="ECO:0007669"/>
    <property type="project" value="UniProtKB-KW"/>
</dbReference>
<gene>
    <name evidence="6" type="ORF">EKG39_18535</name>
</gene>
<comment type="caution">
    <text evidence="6">The sequence shown here is derived from an EMBL/GenBank/DDBJ whole genome shotgun (WGS) entry which is preliminary data.</text>
</comment>
<dbReference type="GO" id="GO:0009396">
    <property type="term" value="P:folic acid-containing compound biosynthetic process"/>
    <property type="evidence" value="ECO:0007669"/>
    <property type="project" value="TreeGrafter"/>
</dbReference>
<evidence type="ECO:0000256" key="1">
    <source>
        <dbReference type="ARBA" id="ARBA00010638"/>
    </source>
</evidence>
<protein>
    <recommendedName>
        <fullName evidence="4">5-formyltetrahydrofolate cyclo-ligase</fullName>
        <ecNumber evidence="4">6.3.3.2</ecNumber>
    </recommendedName>
</protein>
<evidence type="ECO:0000256" key="3">
    <source>
        <dbReference type="ARBA" id="ARBA00022840"/>
    </source>
</evidence>
<comment type="similarity">
    <text evidence="1 4">Belongs to the 5-formyltetrahydrofolate cyclo-ligase family.</text>
</comment>
<dbReference type="GO" id="GO:0030272">
    <property type="term" value="F:5-formyltetrahydrofolate cyclo-ligase activity"/>
    <property type="evidence" value="ECO:0007669"/>
    <property type="project" value="UniProtKB-EC"/>
</dbReference>